<dbReference type="EMBL" id="BLIY01000017">
    <property type="protein sequence ID" value="GFE55020.1"/>
    <property type="molecule type" value="Genomic_DNA"/>
</dbReference>
<keyword evidence="5" id="KW-0999">Mitochondrion inner membrane</keyword>
<keyword evidence="4 5" id="KW-0949">S-adenosyl-L-methionine</keyword>
<keyword evidence="3 5" id="KW-0831">Ubiquinone biosynthesis</keyword>
<evidence type="ECO:0000256" key="2">
    <source>
        <dbReference type="ARBA" id="ARBA00022679"/>
    </source>
</evidence>
<comment type="catalytic activity">
    <reaction evidence="5">
        <text>a 3,4-dihydroxy-5-(all-trans-polyprenyl)benzoate + S-adenosyl-L-methionine = a 4-hydroxy-3-methoxy-5-(all-trans-polyprenyl)benzoate + S-adenosyl-L-homocysteine + H(+)</text>
        <dbReference type="Rhea" id="RHEA:44452"/>
        <dbReference type="Rhea" id="RHEA-COMP:10930"/>
        <dbReference type="Rhea" id="RHEA-COMP:10931"/>
        <dbReference type="ChEBI" id="CHEBI:15378"/>
        <dbReference type="ChEBI" id="CHEBI:57856"/>
        <dbReference type="ChEBI" id="CHEBI:59789"/>
        <dbReference type="ChEBI" id="CHEBI:64694"/>
        <dbReference type="ChEBI" id="CHEBI:84443"/>
        <dbReference type="EC" id="2.1.1.114"/>
    </reaction>
</comment>
<name>A0A9W5WVG1_BABOV</name>
<feature type="binding site" evidence="5">
    <location>
        <position position="192"/>
    </location>
    <ligand>
        <name>S-adenosyl-L-methionine</name>
        <dbReference type="ChEBI" id="CHEBI:59789"/>
    </ligand>
</feature>
<protein>
    <recommendedName>
        <fullName evidence="5">Ubiquinone biosynthesis O-methyltransferase, mitochondrial</fullName>
    </recommendedName>
    <alternativeName>
        <fullName evidence="5">3-demethylubiquinol 3-O-methyltransferase</fullName>
        <ecNumber evidence="5">2.1.1.64</ecNumber>
    </alternativeName>
    <alternativeName>
        <fullName evidence="5">3-demethylubiquinone 3-O-methyltransferase</fullName>
        <ecNumber evidence="5">2.1.1.-</ecNumber>
    </alternativeName>
    <alternativeName>
        <fullName evidence="5">Polyprenyldihydroxybenzoate methyltransferase</fullName>
        <ecNumber evidence="5">2.1.1.114</ecNumber>
    </alternativeName>
</protein>
<dbReference type="GO" id="GO:0031314">
    <property type="term" value="C:extrinsic component of mitochondrial inner membrane"/>
    <property type="evidence" value="ECO:0007669"/>
    <property type="project" value="UniProtKB-UniRule"/>
</dbReference>
<feature type="binding site" evidence="5">
    <location>
        <position position="112"/>
    </location>
    <ligand>
        <name>S-adenosyl-L-methionine</name>
        <dbReference type="ChEBI" id="CHEBI:59789"/>
    </ligand>
</feature>
<sequence>MLPGSYALSKAHFTIARVPIIFRFFSSTGNFGSFSNGWWDIDGPMSVLHDYNYVRVPFIAKSYALLNGQWETNTSGPKLQGFLGDQLLKHAEERNSIHLQGTLGGLRILDVGCGGGILSEALAKCGAHVVGIDPCKELIQVAEQHKQTVFGNYSANLGLSTDYSKNVNYIADTLESYASGPSAGKFDIVVASEVIEHIPNIDKPLFINTLRDLTRPGGLIVFTTPGRSIKSCIINIILAENVFKRVPRNTHQYSLFIGPDLLSKHAAKSGLTEIHRQGLFYLPFTRRFLHLPTCDFLYMIAFRNKLDTSNQK</sequence>
<dbReference type="PANTHER" id="PTHR43464:SF19">
    <property type="entry name" value="UBIQUINONE BIOSYNTHESIS O-METHYLTRANSFERASE, MITOCHONDRIAL"/>
    <property type="match status" value="1"/>
</dbReference>
<dbReference type="CDD" id="cd02440">
    <property type="entry name" value="AdoMet_MTases"/>
    <property type="match status" value="1"/>
</dbReference>
<organism evidence="6 7">
    <name type="scientific">Babesia ovis</name>
    <dbReference type="NCBI Taxonomy" id="5869"/>
    <lineage>
        <taxon>Eukaryota</taxon>
        <taxon>Sar</taxon>
        <taxon>Alveolata</taxon>
        <taxon>Apicomplexa</taxon>
        <taxon>Aconoidasida</taxon>
        <taxon>Piroplasmida</taxon>
        <taxon>Babesiidae</taxon>
        <taxon>Babesia</taxon>
    </lineage>
</organism>
<dbReference type="OrthoDB" id="3265906at2759"/>
<evidence type="ECO:0000256" key="3">
    <source>
        <dbReference type="ARBA" id="ARBA00022688"/>
    </source>
</evidence>
<dbReference type="EC" id="2.1.1.-" evidence="5"/>
<dbReference type="Proteomes" id="UP001057455">
    <property type="component" value="Unassembled WGS sequence"/>
</dbReference>
<dbReference type="GO" id="GO:0046872">
    <property type="term" value="F:metal ion binding"/>
    <property type="evidence" value="ECO:0007669"/>
    <property type="project" value="UniProtKB-KW"/>
</dbReference>
<accession>A0A9W5WVG1</accession>
<evidence type="ECO:0000313" key="7">
    <source>
        <dbReference type="Proteomes" id="UP001057455"/>
    </source>
</evidence>
<evidence type="ECO:0000256" key="5">
    <source>
        <dbReference type="HAMAP-Rule" id="MF_03190"/>
    </source>
</evidence>
<feature type="binding site" evidence="5">
    <location>
        <position position="133"/>
    </location>
    <ligand>
        <name>S-adenosyl-L-methionine</name>
        <dbReference type="ChEBI" id="CHEBI:59789"/>
    </ligand>
</feature>
<comment type="pathway">
    <text evidence="5">Cofactor biosynthesis; ubiquinone biosynthesis.</text>
</comment>
<feature type="binding site" evidence="5">
    <location>
        <position position="55"/>
    </location>
    <ligand>
        <name>S-adenosyl-L-methionine</name>
        <dbReference type="ChEBI" id="CHEBI:59789"/>
    </ligand>
</feature>
<dbReference type="InterPro" id="IPR029063">
    <property type="entry name" value="SAM-dependent_MTases_sf"/>
</dbReference>
<keyword evidence="5" id="KW-0479">Metal-binding</keyword>
<feature type="binding site" evidence="5">
    <location>
        <position position="197"/>
    </location>
    <ligand>
        <name>Mg(2+)</name>
        <dbReference type="ChEBI" id="CHEBI:18420"/>
    </ligand>
</feature>
<dbReference type="EC" id="2.1.1.64" evidence="5"/>
<dbReference type="GO" id="GO:0032259">
    <property type="term" value="P:methylation"/>
    <property type="evidence" value="ECO:0007669"/>
    <property type="project" value="UniProtKB-KW"/>
</dbReference>
<keyword evidence="5" id="KW-0472">Membrane</keyword>
<dbReference type="GO" id="GO:0061542">
    <property type="term" value="F:3-demethylubiquinol 3-O-methyltransferase activity"/>
    <property type="evidence" value="ECO:0007669"/>
    <property type="project" value="UniProtKB-UniRule"/>
</dbReference>
<comment type="function">
    <text evidence="5">O-methyltransferase required for two non-consecutive steps during ubiquinone biosynthesis. Catalyzes the 2 O-methylation of 3,4-dihydroxy-5-(all-trans-polyprenyl)benzoic acid into 4-hydroxy-3-methoxy-5-(all-trans-polyprenyl)benzoic acid. Also catalyzes the last step of ubiquinone biosynthesis by mediating methylation of 3-demethylubiquinone into ubiquinone. Also able to mediate the methylation of 3-demethylubiquinol into ubiquinol.</text>
</comment>
<evidence type="ECO:0000256" key="1">
    <source>
        <dbReference type="ARBA" id="ARBA00022603"/>
    </source>
</evidence>
<proteinExistence type="inferred from homology"/>
<keyword evidence="7" id="KW-1185">Reference proteome</keyword>
<comment type="cofactor">
    <cofactor evidence="5">
        <name>Mg(2+)</name>
        <dbReference type="ChEBI" id="CHEBI:18420"/>
    </cofactor>
</comment>
<feature type="binding site" evidence="5">
    <location>
        <position position="193"/>
    </location>
    <ligand>
        <name>Mg(2+)</name>
        <dbReference type="ChEBI" id="CHEBI:18420"/>
    </ligand>
</feature>
<dbReference type="Pfam" id="PF13489">
    <property type="entry name" value="Methyltransf_23"/>
    <property type="match status" value="1"/>
</dbReference>
<reference evidence="6" key="1">
    <citation type="submission" date="2019-12" db="EMBL/GenBank/DDBJ databases">
        <title>Genome sequence of Babesia ovis.</title>
        <authorList>
            <person name="Yamagishi J."/>
            <person name="Sevinc F."/>
            <person name="Xuan X."/>
        </authorList>
    </citation>
    <scope>NUCLEOTIDE SEQUENCE</scope>
    <source>
        <strain evidence="6">Selcuk</strain>
    </source>
</reference>
<dbReference type="PANTHER" id="PTHR43464">
    <property type="entry name" value="METHYLTRANSFERASE"/>
    <property type="match status" value="1"/>
</dbReference>
<keyword evidence="5" id="KW-0460">Magnesium</keyword>
<comment type="catalytic activity">
    <reaction evidence="5">
        <text>a 3-demethylubiquinol + S-adenosyl-L-methionine = a ubiquinol + S-adenosyl-L-homocysteine + H(+)</text>
        <dbReference type="Rhea" id="RHEA:44380"/>
        <dbReference type="Rhea" id="RHEA-COMP:9566"/>
        <dbReference type="Rhea" id="RHEA-COMP:10914"/>
        <dbReference type="ChEBI" id="CHEBI:15378"/>
        <dbReference type="ChEBI" id="CHEBI:17976"/>
        <dbReference type="ChEBI" id="CHEBI:57856"/>
        <dbReference type="ChEBI" id="CHEBI:59789"/>
        <dbReference type="ChEBI" id="CHEBI:84422"/>
        <dbReference type="EC" id="2.1.1.64"/>
    </reaction>
</comment>
<gene>
    <name evidence="6" type="ORF">BaOVIS_024240</name>
</gene>
<dbReference type="SUPFAM" id="SSF53335">
    <property type="entry name" value="S-adenosyl-L-methionine-dependent methyltransferases"/>
    <property type="match status" value="1"/>
</dbReference>
<dbReference type="NCBIfam" id="TIGR01983">
    <property type="entry name" value="UbiG"/>
    <property type="match status" value="1"/>
</dbReference>
<comment type="caution">
    <text evidence="6">The sequence shown here is derived from an EMBL/GenBank/DDBJ whole genome shotgun (WGS) entry which is preliminary data.</text>
</comment>
<feature type="binding site" evidence="5">
    <location>
        <position position="196"/>
    </location>
    <ligand>
        <name>Mg(2+)</name>
        <dbReference type="ChEBI" id="CHEBI:18420"/>
    </ligand>
</feature>
<dbReference type="GO" id="GO:0010420">
    <property type="term" value="F:polyprenyldihydroxybenzoate methyltransferase activity"/>
    <property type="evidence" value="ECO:0007669"/>
    <property type="project" value="UniProtKB-UniRule"/>
</dbReference>
<keyword evidence="1 5" id="KW-0489">Methyltransferase</keyword>
<dbReference type="InterPro" id="IPR010233">
    <property type="entry name" value="UbiG_MeTrfase"/>
</dbReference>
<comment type="catalytic activity">
    <reaction evidence="5">
        <text>a 3-demethylubiquinone + S-adenosyl-L-methionine = a ubiquinone + S-adenosyl-L-homocysteine</text>
        <dbReference type="Rhea" id="RHEA:81215"/>
        <dbReference type="Rhea" id="RHEA-COMP:9565"/>
        <dbReference type="Rhea" id="RHEA-COMP:19654"/>
        <dbReference type="ChEBI" id="CHEBI:16389"/>
        <dbReference type="ChEBI" id="CHEBI:57856"/>
        <dbReference type="ChEBI" id="CHEBI:59789"/>
        <dbReference type="ChEBI" id="CHEBI:231825"/>
    </reaction>
</comment>
<dbReference type="Gene3D" id="3.40.50.150">
    <property type="entry name" value="Vaccinia Virus protein VP39"/>
    <property type="match status" value="1"/>
</dbReference>
<keyword evidence="5" id="KW-0496">Mitochondrion</keyword>
<evidence type="ECO:0000256" key="4">
    <source>
        <dbReference type="ARBA" id="ARBA00022691"/>
    </source>
</evidence>
<keyword evidence="2 5" id="KW-0808">Transferase</keyword>
<dbReference type="EC" id="2.1.1.114" evidence="5"/>
<comment type="subunit">
    <text evidence="5">Component of a multi-subunit COQ enzyme complex.</text>
</comment>
<dbReference type="HAMAP" id="MF_00472">
    <property type="entry name" value="UbiG"/>
    <property type="match status" value="1"/>
</dbReference>
<comment type="subcellular location">
    <subcellularLocation>
        <location evidence="5">Mitochondrion inner membrane</location>
        <topology evidence="5">Peripheral membrane protein</topology>
        <orientation evidence="5">Matrix side</orientation>
    </subcellularLocation>
</comment>
<evidence type="ECO:0000313" key="6">
    <source>
        <dbReference type="EMBL" id="GFE55020.1"/>
    </source>
</evidence>
<dbReference type="AlphaFoldDB" id="A0A9W5WVG1"/>
<comment type="similarity">
    <text evidence="5">Belongs to the class I-like SAM-binding methyltransferase superfamily. UbiG/COQ3 family.</text>
</comment>